<feature type="region of interest" description="Disordered" evidence="1">
    <location>
        <begin position="21"/>
        <end position="44"/>
    </location>
</feature>
<dbReference type="AlphaFoldDB" id="A0A382XN05"/>
<proteinExistence type="predicted"/>
<evidence type="ECO:0000313" key="2">
    <source>
        <dbReference type="EMBL" id="SVD72244.1"/>
    </source>
</evidence>
<name>A0A382XN05_9ZZZZ</name>
<dbReference type="EMBL" id="UINC01168946">
    <property type="protein sequence ID" value="SVD72244.1"/>
    <property type="molecule type" value="Genomic_DNA"/>
</dbReference>
<sequence length="194" mass="21916">MSTKGKFVDLDVEGAEIVQQLEENPETTPSDYSEDTNADPEGVATRNNEEIVPTRAEIPIFAIRNYELSDRNVYDYSFQDNQVHLRPKASFLNECLNADINFAGIVDISEEPDDSEIIHGMWKAGRGHQEAVTKAVDLHKQIVLDTETDERFQYIAALKQPAEYHLARRAMSTVLHDQELLRYGSSSTEDGKLT</sequence>
<feature type="non-terminal residue" evidence="2">
    <location>
        <position position="194"/>
    </location>
</feature>
<organism evidence="2">
    <name type="scientific">marine metagenome</name>
    <dbReference type="NCBI Taxonomy" id="408172"/>
    <lineage>
        <taxon>unclassified sequences</taxon>
        <taxon>metagenomes</taxon>
        <taxon>ecological metagenomes</taxon>
    </lineage>
</organism>
<reference evidence="2" key="1">
    <citation type="submission" date="2018-05" db="EMBL/GenBank/DDBJ databases">
        <authorList>
            <person name="Lanie J.A."/>
            <person name="Ng W.-L."/>
            <person name="Kazmierczak K.M."/>
            <person name="Andrzejewski T.M."/>
            <person name="Davidsen T.M."/>
            <person name="Wayne K.J."/>
            <person name="Tettelin H."/>
            <person name="Glass J.I."/>
            <person name="Rusch D."/>
            <person name="Podicherti R."/>
            <person name="Tsui H.-C.T."/>
            <person name="Winkler M.E."/>
        </authorList>
    </citation>
    <scope>NUCLEOTIDE SEQUENCE</scope>
</reference>
<gene>
    <name evidence="2" type="ORF">METZ01_LOCUS425098</name>
</gene>
<protein>
    <submittedName>
        <fullName evidence="2">Uncharacterized protein</fullName>
    </submittedName>
</protein>
<accession>A0A382XN05</accession>
<evidence type="ECO:0000256" key="1">
    <source>
        <dbReference type="SAM" id="MobiDB-lite"/>
    </source>
</evidence>